<dbReference type="Pfam" id="PF00501">
    <property type="entry name" value="AMP-binding"/>
    <property type="match status" value="1"/>
</dbReference>
<dbReference type="CDD" id="cd05930">
    <property type="entry name" value="A_NRPS"/>
    <property type="match status" value="1"/>
</dbReference>
<accession>A0A852WAW7</accession>
<feature type="transmembrane region" description="Helical" evidence="2">
    <location>
        <begin position="728"/>
        <end position="750"/>
    </location>
</feature>
<evidence type="ECO:0000256" key="1">
    <source>
        <dbReference type="SAM" id="MobiDB-lite"/>
    </source>
</evidence>
<dbReference type="SUPFAM" id="SSF56801">
    <property type="entry name" value="Acetyl-CoA synthetase-like"/>
    <property type="match status" value="1"/>
</dbReference>
<dbReference type="PANTHER" id="PTHR45527:SF1">
    <property type="entry name" value="FATTY ACID SYNTHASE"/>
    <property type="match status" value="1"/>
</dbReference>
<dbReference type="RefSeq" id="WP_179761352.1">
    <property type="nucleotide sequence ID" value="NZ_BAAAJZ010000003.1"/>
</dbReference>
<dbReference type="PROSITE" id="PS00455">
    <property type="entry name" value="AMP_BINDING"/>
    <property type="match status" value="1"/>
</dbReference>
<keyword evidence="2" id="KW-1133">Transmembrane helix</keyword>
<dbReference type="SUPFAM" id="SSF51161">
    <property type="entry name" value="Trimeric LpxA-like enzymes"/>
    <property type="match status" value="3"/>
</dbReference>
<dbReference type="Pfam" id="PF13193">
    <property type="entry name" value="AMP-binding_C"/>
    <property type="match status" value="1"/>
</dbReference>
<dbReference type="InterPro" id="IPR036736">
    <property type="entry name" value="ACP-like_sf"/>
</dbReference>
<dbReference type="GO" id="GO:0043041">
    <property type="term" value="P:amino acid activation for nonribosomal peptide biosynthetic process"/>
    <property type="evidence" value="ECO:0007669"/>
    <property type="project" value="TreeGrafter"/>
</dbReference>
<keyword evidence="2" id="KW-0812">Transmembrane</keyword>
<evidence type="ECO:0000313" key="5">
    <source>
        <dbReference type="Proteomes" id="UP000549695"/>
    </source>
</evidence>
<dbReference type="InterPro" id="IPR000873">
    <property type="entry name" value="AMP-dep_synth/lig_dom"/>
</dbReference>
<keyword evidence="2" id="KW-0472">Membrane</keyword>
<dbReference type="InterPro" id="IPR020845">
    <property type="entry name" value="AMP-binding_CS"/>
</dbReference>
<feature type="transmembrane region" description="Helical" evidence="2">
    <location>
        <begin position="922"/>
        <end position="943"/>
    </location>
</feature>
<name>A0A852WAW7_PSEA5</name>
<dbReference type="PANTHER" id="PTHR45527">
    <property type="entry name" value="NONRIBOSOMAL PEPTIDE SYNTHETASE"/>
    <property type="match status" value="1"/>
</dbReference>
<dbReference type="GO" id="GO:0005737">
    <property type="term" value="C:cytoplasm"/>
    <property type="evidence" value="ECO:0007669"/>
    <property type="project" value="TreeGrafter"/>
</dbReference>
<proteinExistence type="predicted"/>
<keyword evidence="5" id="KW-1185">Reference proteome</keyword>
<evidence type="ECO:0000259" key="3">
    <source>
        <dbReference type="PROSITE" id="PS50075"/>
    </source>
</evidence>
<dbReference type="GO" id="GO:0044550">
    <property type="term" value="P:secondary metabolite biosynthetic process"/>
    <property type="evidence" value="ECO:0007669"/>
    <property type="project" value="TreeGrafter"/>
</dbReference>
<feature type="transmembrane region" description="Helical" evidence="2">
    <location>
        <begin position="1215"/>
        <end position="1236"/>
    </location>
</feature>
<feature type="transmembrane region" description="Helical" evidence="2">
    <location>
        <begin position="770"/>
        <end position="793"/>
    </location>
</feature>
<dbReference type="Pfam" id="PF00550">
    <property type="entry name" value="PP-binding"/>
    <property type="match status" value="1"/>
</dbReference>
<dbReference type="InterPro" id="IPR009081">
    <property type="entry name" value="PP-bd_ACP"/>
</dbReference>
<protein>
    <submittedName>
        <fullName evidence="4">Non-ribosomal peptide synthetase-like protein</fullName>
    </submittedName>
</protein>
<dbReference type="GO" id="GO:0031177">
    <property type="term" value="F:phosphopantetheine binding"/>
    <property type="evidence" value="ECO:0007669"/>
    <property type="project" value="TreeGrafter"/>
</dbReference>
<reference evidence="4 5" key="1">
    <citation type="submission" date="2020-07" db="EMBL/GenBank/DDBJ databases">
        <title>Sequencing the genomes of 1000 actinobacteria strains.</title>
        <authorList>
            <person name="Klenk H.-P."/>
        </authorList>
    </citation>
    <scope>NUCLEOTIDE SEQUENCE [LARGE SCALE GENOMIC DNA]</scope>
    <source>
        <strain evidence="4 5">DSM 44749</strain>
    </source>
</reference>
<feature type="transmembrane region" description="Helical" evidence="2">
    <location>
        <begin position="963"/>
        <end position="990"/>
    </location>
</feature>
<feature type="compositionally biased region" description="Pro residues" evidence="1">
    <location>
        <begin position="37"/>
        <end position="53"/>
    </location>
</feature>
<dbReference type="Gene3D" id="2.160.10.10">
    <property type="entry name" value="Hexapeptide repeat proteins"/>
    <property type="match status" value="2"/>
</dbReference>
<feature type="region of interest" description="Disordered" evidence="1">
    <location>
        <begin position="565"/>
        <end position="587"/>
    </location>
</feature>
<dbReference type="InterPro" id="IPR042099">
    <property type="entry name" value="ANL_N_sf"/>
</dbReference>
<dbReference type="Gene3D" id="3.30.300.30">
    <property type="match status" value="1"/>
</dbReference>
<evidence type="ECO:0000313" key="4">
    <source>
        <dbReference type="EMBL" id="NYG02562.1"/>
    </source>
</evidence>
<dbReference type="SUPFAM" id="SSF47336">
    <property type="entry name" value="ACP-like"/>
    <property type="match status" value="1"/>
</dbReference>
<dbReference type="Gene3D" id="3.40.50.12780">
    <property type="entry name" value="N-terminal domain of ligase-like"/>
    <property type="match status" value="1"/>
</dbReference>
<organism evidence="4 5">
    <name type="scientific">Pseudonocardia alni</name>
    <name type="common">Amycolata alni</name>
    <dbReference type="NCBI Taxonomy" id="33907"/>
    <lineage>
        <taxon>Bacteria</taxon>
        <taxon>Bacillati</taxon>
        <taxon>Actinomycetota</taxon>
        <taxon>Actinomycetes</taxon>
        <taxon>Pseudonocardiales</taxon>
        <taxon>Pseudonocardiaceae</taxon>
        <taxon>Pseudonocardia</taxon>
    </lineage>
</organism>
<dbReference type="NCBIfam" id="TIGR01733">
    <property type="entry name" value="AA-adenyl-dom"/>
    <property type="match status" value="1"/>
</dbReference>
<dbReference type="EMBL" id="JACCCZ010000001">
    <property type="protein sequence ID" value="NYG02562.1"/>
    <property type="molecule type" value="Genomic_DNA"/>
</dbReference>
<feature type="transmembrane region" description="Helical" evidence="2">
    <location>
        <begin position="694"/>
        <end position="716"/>
    </location>
</feature>
<comment type="caution">
    <text evidence="4">The sequence shown here is derived from an EMBL/GenBank/DDBJ whole genome shotgun (WGS) entry which is preliminary data.</text>
</comment>
<feature type="transmembrane region" description="Helical" evidence="2">
    <location>
        <begin position="1182"/>
        <end position="1209"/>
    </location>
</feature>
<gene>
    <name evidence="4" type="ORF">HDA37_002847</name>
</gene>
<dbReference type="InterPro" id="IPR012728">
    <property type="entry name" value="Pls/PosA_C"/>
</dbReference>
<dbReference type="InterPro" id="IPR025110">
    <property type="entry name" value="AMP-bd_C"/>
</dbReference>
<dbReference type="PROSITE" id="PS50075">
    <property type="entry name" value="CARRIER"/>
    <property type="match status" value="1"/>
</dbReference>
<dbReference type="InterPro" id="IPR011004">
    <property type="entry name" value="Trimer_LpxA-like_sf"/>
</dbReference>
<dbReference type="InterPro" id="IPR010071">
    <property type="entry name" value="AA_adenyl_dom"/>
</dbReference>
<feature type="region of interest" description="Disordered" evidence="1">
    <location>
        <begin position="1"/>
        <end position="59"/>
    </location>
</feature>
<dbReference type="InterPro" id="IPR045851">
    <property type="entry name" value="AMP-bd_C_sf"/>
</dbReference>
<dbReference type="GeneID" id="98052599"/>
<feature type="domain" description="Carrier" evidence="3">
    <location>
        <begin position="589"/>
        <end position="668"/>
    </location>
</feature>
<dbReference type="NCBIfam" id="TIGR02353">
    <property type="entry name" value="NRPS_term_dom"/>
    <property type="match status" value="1"/>
</dbReference>
<evidence type="ECO:0000256" key="2">
    <source>
        <dbReference type="SAM" id="Phobius"/>
    </source>
</evidence>
<feature type="region of interest" description="Disordered" evidence="1">
    <location>
        <begin position="1375"/>
        <end position="1394"/>
    </location>
</feature>
<sequence length="1490" mass="158944">MSDVSNRSALTGGVDGGDDRATQPGQPQVIRRDLPYRPSPTRRPVPSPRPRPGAVPLDDRVLVPGATLEASRARPGEQLAEVFEEAVDHHPDAVAVDTGDATLTYRDLDGRTNRLARHLRGRGTGPGDVVGLLLDDPVESYTAMLAVLKTGATFVPMDAGFPADRVAFILSDSAAGLLLVTDSALAKVGEPVGGDVDILSVTGAAAADIAACSDERLGPDSRRTPGRDHPAYLIYTSGSTGRPKGVVIGHPAICNFVRVAADEYGVRADDRMYQGLTLAFDFSVEEIWTSFLTGATLVPKPAGVSLVGEDLHDFLVERRVTAMCVVPTLLATVEADLDDLRFLLVSGEACPQDLIRRWWTPQRRFLNVYGPTEATVTATMAQVHPDRPVTIGRPLPTYAALVLDTTDPTRVLPFGETGELAVAGVGLADGYLNRDEKTAEVFVPAPVDLPNNPSGLIYRTGDLTRINADGEIEYRGRIDLQVKVRGYRIELSEIEAVLQDHPSVAMAVVDTFEPTPGTKELVGYYSLVRGAEPPTDLRARLQDRLPSYMVPAYLEHLELIPMTTSDKADRKNLPAPTGSRVAATGPVVGPATDVERGLVTELATALRVEPAEISVEADFFDELGATSLLLAGFAAAVRRRDDLPSVSARDVYRHPTVRRLAAALGDVVPTVAAEPVEPVRARPVAHALTGIAQLLFLLASGFAAAAVLVLGYRWISTAPDAVSLTGRAALWTAGVLVAVVLLPVLAKWTLVGRFRERTVPLWGAAHLRFWVVSTLIRTNPMALAVGTPLYTAWLRLLGARIGRGSALFGAVPVATDLVRVGARTIVHPEASLQGYRAVPGALEFGPVGVGDDCVVGEAAVLDIRTWMQDGSQLGHASALRPGVTVPAGQVWHGSPAGPSDSDYRGPDAVGAGRLRRVVYSTVFAGLSWAVATAVFALVVAAFARFAPQVAGLIGLTGADMGAHWWFFLVGAIAVMALVVAALLVGVLAVLTLPRLAALFVPVDRTFPLYGVRHVAQQIVTGVSNARFLVLLLGDSSFITGYLKGLGYDLDDLRQTGSNFGTQLRQESPRHARVGSGTIVSDGLRMMNTELSHDSFRIRPVRLGRDNFVGNDVHLPPDARIGDDVLLATKVMVPVDGPVRTGVGLLGSPPMEIPRTGAGPHPNHPATDEELARRLRSKNRYNASTLVVTVLLRALGVAVALVPLGISVALWPAWGLWALGPAVFLGPLLLMVWSALLERATLGFRGLQPRTASIYDRYFWFHERLWKLYVRPVLAGTPLLVWRNRLAGLSAGKRVFDDGAALPEKSLVSLGDDVVLNSGSVLQCHSLEDGRFESGRIRLGDGVAVGVRAFVHYSTDIGDGATLAADSFLMKGEQVAPGERWGGNPAEPEADDAPVPDHRAPAEPAVPVSAVPVLPQPFTEEVFLSRVQQYLELHDVAWATNASVAVLDTLARSLGADTRDDLARHLPAGLRAQVPSLAGYGPGHGQHAVDD</sequence>
<dbReference type="Proteomes" id="UP000549695">
    <property type="component" value="Unassembled WGS sequence"/>
</dbReference>
<dbReference type="Gene3D" id="1.10.1200.10">
    <property type="entry name" value="ACP-like"/>
    <property type="match status" value="1"/>
</dbReference>